<dbReference type="SMART" id="SM00220">
    <property type="entry name" value="S_TKc"/>
    <property type="match status" value="1"/>
</dbReference>
<reference evidence="6" key="1">
    <citation type="submission" date="2017-11" db="EMBL/GenBank/DDBJ databases">
        <title>The sensing device of the deep-sea amphipod.</title>
        <authorList>
            <person name="Kobayashi H."/>
            <person name="Nagahama T."/>
            <person name="Arai W."/>
            <person name="Sasagawa Y."/>
            <person name="Umeda M."/>
            <person name="Hayashi T."/>
            <person name="Nikaido I."/>
            <person name="Watanabe H."/>
            <person name="Oguri K."/>
            <person name="Kitazato H."/>
            <person name="Fujioka K."/>
            <person name="Kido Y."/>
            <person name="Takami H."/>
        </authorList>
    </citation>
    <scope>NUCLEOTIDE SEQUENCE</scope>
    <source>
        <tissue evidence="6">Whole body</tissue>
    </source>
</reference>
<feature type="compositionally biased region" description="Basic and acidic residues" evidence="3">
    <location>
        <begin position="367"/>
        <end position="377"/>
    </location>
</feature>
<feature type="compositionally biased region" description="Low complexity" evidence="3">
    <location>
        <begin position="343"/>
        <end position="355"/>
    </location>
</feature>
<dbReference type="Gene3D" id="1.10.510.10">
    <property type="entry name" value="Transferase(Phosphotransferase) domain 1"/>
    <property type="match status" value="1"/>
</dbReference>
<keyword evidence="5" id="KW-0418">Kinase</keyword>
<dbReference type="InterPro" id="IPR011009">
    <property type="entry name" value="Kinase-like_dom_sf"/>
</dbReference>
<evidence type="ECO:0000313" key="6">
    <source>
        <dbReference type="EMBL" id="LAC24517.1"/>
    </source>
</evidence>
<name>A0A2P2HYU1_9CRUS</name>
<feature type="domain" description="Protein kinase" evidence="4">
    <location>
        <begin position="66"/>
        <end position="326"/>
    </location>
</feature>
<feature type="compositionally biased region" description="Basic residues" evidence="3">
    <location>
        <begin position="390"/>
        <end position="405"/>
    </location>
</feature>
<dbReference type="PROSITE" id="PS50011">
    <property type="entry name" value="PROTEIN_KINASE_DOM"/>
    <property type="match status" value="1"/>
</dbReference>
<evidence type="ECO:0000313" key="5">
    <source>
        <dbReference type="EMBL" id="LAB66945.1"/>
    </source>
</evidence>
<keyword evidence="2" id="KW-0067">ATP-binding</keyword>
<dbReference type="EMBL" id="IACT01005357">
    <property type="protein sequence ID" value="LAC24517.1"/>
    <property type="molecule type" value="mRNA"/>
</dbReference>
<dbReference type="GO" id="GO:0005524">
    <property type="term" value="F:ATP binding"/>
    <property type="evidence" value="ECO:0007669"/>
    <property type="project" value="UniProtKB-KW"/>
</dbReference>
<evidence type="ECO:0000256" key="3">
    <source>
        <dbReference type="SAM" id="MobiDB-lite"/>
    </source>
</evidence>
<dbReference type="InterPro" id="IPR008271">
    <property type="entry name" value="Ser/Thr_kinase_AS"/>
</dbReference>
<dbReference type="FunFam" id="1.10.510.10:FF:000571">
    <property type="entry name" value="Maternal embryonic leucine zipper kinase"/>
    <property type="match status" value="1"/>
</dbReference>
<keyword evidence="5" id="KW-0808">Transferase</keyword>
<dbReference type="SUPFAM" id="SSF56112">
    <property type="entry name" value="Protein kinase-like (PK-like)"/>
    <property type="match status" value="1"/>
</dbReference>
<evidence type="ECO:0000259" key="4">
    <source>
        <dbReference type="PROSITE" id="PS50011"/>
    </source>
</evidence>
<sequence>MGCKHSKTIQTYPGANINTVLRTSNSAINTKHNNDLNVADKIKQTRKARTKSGKSTKYDSKITAKYEIKALLGKGQFTKVVRVQNRLSKKPFALKVLEKAEGLETLECEISVLRRVRHPQIIKLIEVFVVEQKRKSVTSGVVLELMTGGDIFDRLFDTGTYCERDAVKVLKQVLEGVEYLHAIGITHRDIKPNNVLYYQPGKESRVVITDFGMAHIRRSASDVLMNEVCGTPEYLAPEVVSRQQYTQAVDVWAVGVMAFIILRGDFPFSLTDRLALFRAIARADYSLDDQVWETKSEECRQFVRSLLSRDGGTRPTATEALQHTWLLTRHPSQHKCRAQGERSWSSSSSGSSVHSLQQLRSSSAGRRLLDPSQKHDPVSTYYQCPASAHHGSKHRRSRRHLHSVS</sequence>
<dbReference type="EMBL" id="IACF01001233">
    <property type="protein sequence ID" value="LAB66945.1"/>
    <property type="molecule type" value="mRNA"/>
</dbReference>
<dbReference type="Pfam" id="PF00069">
    <property type="entry name" value="Pkinase"/>
    <property type="match status" value="1"/>
</dbReference>
<protein>
    <submittedName>
        <fullName evidence="5">Serine/threonine-protein kinase H1 homolog</fullName>
    </submittedName>
</protein>
<accession>A0A2P2HYU1</accession>
<dbReference type="AlphaFoldDB" id="A0A2P2HYU1"/>
<dbReference type="GO" id="GO:0004672">
    <property type="term" value="F:protein kinase activity"/>
    <property type="evidence" value="ECO:0007669"/>
    <property type="project" value="InterPro"/>
</dbReference>
<reference evidence="5" key="2">
    <citation type="journal article" date="2018" name="Biosci. Biotechnol. Biochem.">
        <title>Polysaccharide hydrolase of the hadal zone amphipods Hirondellea gigas.</title>
        <authorList>
            <person name="Kobayashi H."/>
            <person name="Nagahama T."/>
            <person name="Arai W."/>
            <person name="Sasagawa Y."/>
            <person name="Umeda M."/>
            <person name="Hayashi T."/>
            <person name="Nikaido I."/>
            <person name="Watanabe H."/>
            <person name="Oguri K."/>
            <person name="Kitazato H."/>
            <person name="Fujioka K."/>
            <person name="Kido Y."/>
            <person name="Takami H."/>
        </authorList>
    </citation>
    <scope>NUCLEOTIDE SEQUENCE</scope>
    <source>
        <tissue evidence="5">Whole body</tissue>
    </source>
</reference>
<evidence type="ECO:0000256" key="1">
    <source>
        <dbReference type="ARBA" id="ARBA00022741"/>
    </source>
</evidence>
<feature type="region of interest" description="Disordered" evidence="3">
    <location>
        <begin position="337"/>
        <end position="405"/>
    </location>
</feature>
<dbReference type="PANTHER" id="PTHR24347">
    <property type="entry name" value="SERINE/THREONINE-PROTEIN KINASE"/>
    <property type="match status" value="1"/>
</dbReference>
<dbReference type="PROSITE" id="PS00108">
    <property type="entry name" value="PROTEIN_KINASE_ST"/>
    <property type="match status" value="1"/>
</dbReference>
<keyword evidence="1" id="KW-0547">Nucleotide-binding</keyword>
<evidence type="ECO:0000256" key="2">
    <source>
        <dbReference type="ARBA" id="ARBA00022840"/>
    </source>
</evidence>
<dbReference type="InterPro" id="IPR000719">
    <property type="entry name" value="Prot_kinase_dom"/>
</dbReference>
<organism evidence="5">
    <name type="scientific">Hirondellea gigas</name>
    <dbReference type="NCBI Taxonomy" id="1518452"/>
    <lineage>
        <taxon>Eukaryota</taxon>
        <taxon>Metazoa</taxon>
        <taxon>Ecdysozoa</taxon>
        <taxon>Arthropoda</taxon>
        <taxon>Crustacea</taxon>
        <taxon>Multicrustacea</taxon>
        <taxon>Malacostraca</taxon>
        <taxon>Eumalacostraca</taxon>
        <taxon>Peracarida</taxon>
        <taxon>Amphipoda</taxon>
        <taxon>Amphilochidea</taxon>
        <taxon>Lysianassida</taxon>
        <taxon>Lysianassidira</taxon>
        <taxon>Lysianassoidea</taxon>
        <taxon>Lysianassidae</taxon>
        <taxon>Hirondellea</taxon>
    </lineage>
</organism>
<proteinExistence type="evidence at transcript level"/>